<name>B5W7T8_LIMMA</name>
<evidence type="ECO:0000313" key="2">
    <source>
        <dbReference type="Proteomes" id="UP000004061"/>
    </source>
</evidence>
<dbReference type="EMBL" id="ABYK01000056">
    <property type="protein sequence ID" value="EDZ92397.1"/>
    <property type="molecule type" value="Genomic_DNA"/>
</dbReference>
<accession>B5W7T8</accession>
<dbReference type="AlphaFoldDB" id="B5W7T8"/>
<reference evidence="1 2" key="1">
    <citation type="journal article" date="2011" name="Appl. Environ. Microbiol.">
        <title>Contribution of a Sodium Ion Gradient to Energy Conservation during Fermentation in the Cyanobacterium Arthrospira (Spirulina) maxima CS-328.</title>
        <authorList>
            <person name="Carrieri D."/>
            <person name="Ananyev G."/>
            <person name="Lenz O."/>
            <person name="Bryant D.A."/>
            <person name="Dismukes G.C."/>
        </authorList>
    </citation>
    <scope>NUCLEOTIDE SEQUENCE [LARGE SCALE GENOMIC DNA]</scope>
    <source>
        <strain evidence="1 2">CS-328</strain>
    </source>
</reference>
<sequence length="275" mass="30959" precursor="true">MLRNPPKEQKSGFDPIASIAYLEGDRTYLGEPNTSWVNIYPFPQPRNPVFPKIGFLRTPLGEPNTLWETYTRCWVPLHSTQPTTGERSHLPGGTQHAVGNIYPLLGSVALHPTYYWRAIAPTWGNPTRCGKHIPVVGFRCTPPNLLLESDRTYLGEPNTLWETYTRCWVPLHSTQPTTGERSHLPGGTQHAVGNIYPLLGSVALHPTYYWRAIAPTWGNPTRCGKHIPVVGFRCTPPNLLLESDRTYLGEPNTLWVNIYPYCPSTNSEICEDTQL</sequence>
<protein>
    <submittedName>
        <fullName evidence="1">Uncharacterized protein</fullName>
    </submittedName>
</protein>
<proteinExistence type="predicted"/>
<dbReference type="Proteomes" id="UP000004061">
    <property type="component" value="Unassembled WGS sequence"/>
</dbReference>
<keyword evidence="2" id="KW-1185">Reference proteome</keyword>
<gene>
    <name evidence="1" type="ORF">AmaxDRAFT_4825</name>
</gene>
<evidence type="ECO:0000313" key="1">
    <source>
        <dbReference type="EMBL" id="EDZ92397.1"/>
    </source>
</evidence>
<organism evidence="1 2">
    <name type="scientific">Limnospira maxima CS-328</name>
    <dbReference type="NCBI Taxonomy" id="513049"/>
    <lineage>
        <taxon>Bacteria</taxon>
        <taxon>Bacillati</taxon>
        <taxon>Cyanobacteriota</taxon>
        <taxon>Cyanophyceae</taxon>
        <taxon>Oscillatoriophycideae</taxon>
        <taxon>Oscillatoriales</taxon>
        <taxon>Sirenicapillariaceae</taxon>
        <taxon>Limnospira</taxon>
    </lineage>
</organism>
<comment type="caution">
    <text evidence="1">The sequence shown here is derived from an EMBL/GenBank/DDBJ whole genome shotgun (WGS) entry which is preliminary data.</text>
</comment>